<dbReference type="InterPro" id="IPR050235">
    <property type="entry name" value="CK1_Ser-Thr_kinase"/>
</dbReference>
<keyword evidence="2" id="KW-1185">Reference proteome</keyword>
<reference evidence="1" key="1">
    <citation type="submission" date="2021-01" db="EMBL/GenBank/DDBJ databases">
        <authorList>
            <consortium name="Genoscope - CEA"/>
            <person name="William W."/>
        </authorList>
    </citation>
    <scope>NUCLEOTIDE SEQUENCE</scope>
</reference>
<comment type="caution">
    <text evidence="1">The sequence shown here is derived from an EMBL/GenBank/DDBJ whole genome shotgun (WGS) entry which is preliminary data.</text>
</comment>
<dbReference type="EMBL" id="CAJJDN010000107">
    <property type="protein sequence ID" value="CAD8115038.1"/>
    <property type="molecule type" value="Genomic_DNA"/>
</dbReference>
<dbReference type="OrthoDB" id="303968at2759"/>
<dbReference type="AlphaFoldDB" id="A0A8S1QGC7"/>
<dbReference type="PANTHER" id="PTHR11909">
    <property type="entry name" value="CASEIN KINASE-RELATED"/>
    <property type="match status" value="1"/>
</dbReference>
<gene>
    <name evidence="1" type="ORF">PSON_ATCC_30995.1.T1070109</name>
</gene>
<name>A0A8S1QGC7_9CILI</name>
<organism evidence="1 2">
    <name type="scientific">Paramecium sonneborni</name>
    <dbReference type="NCBI Taxonomy" id="65129"/>
    <lineage>
        <taxon>Eukaryota</taxon>
        <taxon>Sar</taxon>
        <taxon>Alveolata</taxon>
        <taxon>Ciliophora</taxon>
        <taxon>Intramacronucleata</taxon>
        <taxon>Oligohymenophorea</taxon>
        <taxon>Peniculida</taxon>
        <taxon>Parameciidae</taxon>
        <taxon>Paramecium</taxon>
    </lineage>
</organism>
<evidence type="ECO:0000313" key="2">
    <source>
        <dbReference type="Proteomes" id="UP000692954"/>
    </source>
</evidence>
<protein>
    <recommendedName>
        <fullName evidence="3">Protein kinase domain-containing protein</fullName>
    </recommendedName>
</protein>
<evidence type="ECO:0008006" key="3">
    <source>
        <dbReference type="Google" id="ProtNLM"/>
    </source>
</evidence>
<evidence type="ECO:0000313" key="1">
    <source>
        <dbReference type="EMBL" id="CAD8115038.1"/>
    </source>
</evidence>
<accession>A0A8S1QGC7</accession>
<sequence length="400" mass="47365">MNQNSQTSQIRYQNVRLMQITTAFFEYSAIYKNSKREVRLRIQNSLNQNILQEETVKLLHMQDIEGIPEVIDYGNNSDQRYFLATQNLGPSLSQILQINEQMSQKSILLIGIQLIKLIQKVHDKNYILCNFSPCQFCIGEDKLIYLKDLSYLQSNHRQNKTLTLPIRDVNFLSPMLNLKKDPNYIDDLYSLAYLLIYLNNKTLPWQQFDQITNEKQFQELQNNKLLITFDKQFLDQESSILGEWIKYLKTLKQSQHPNYNYLKNILVSKIYDNGWKVYDQIEYRSDFTNNSSKSIISIKSRSRGTSITKTPKQKVIDVLSPIQEVDKEFELAQSAKRKKEEFSMFQQFQNLQESMDDQYQIDNNISFASLEQNECEIWKKMERLDKLSKPIKMMNNNQKK</sequence>
<dbReference type="Proteomes" id="UP000692954">
    <property type="component" value="Unassembled WGS sequence"/>
</dbReference>
<proteinExistence type="predicted"/>